<dbReference type="EMBL" id="JAACBX020000001">
    <property type="protein sequence ID" value="MBM0243936.1"/>
    <property type="molecule type" value="Genomic_DNA"/>
</dbReference>
<dbReference type="OrthoDB" id="9813965at2"/>
<gene>
    <name evidence="3" type="ORF">D9543_10810</name>
    <name evidence="2" type="ORF">GWO63_006585</name>
</gene>
<feature type="domain" description="HMA" evidence="1">
    <location>
        <begin position="2"/>
        <end position="66"/>
    </location>
</feature>
<reference evidence="2 5" key="2">
    <citation type="submission" date="2021-01" db="EMBL/GenBank/DDBJ databases">
        <title>Complete genome sequences of Corynebacterium macginleyi strains isolated from infectious keratitis.</title>
        <authorList>
            <person name="Sagerfors S."/>
            <person name="Poehlein A."/>
            <person name="Soderquist B."/>
            <person name="Bruggemann H."/>
        </authorList>
    </citation>
    <scope>NUCLEOTIDE SEQUENCE [LARGE SCALE GENOMIC DNA]</scope>
    <source>
        <strain evidence="2 5">12T220</strain>
    </source>
</reference>
<organism evidence="3 4">
    <name type="scientific">Corynebacterium macginleyi</name>
    <dbReference type="NCBI Taxonomy" id="38290"/>
    <lineage>
        <taxon>Bacteria</taxon>
        <taxon>Bacillati</taxon>
        <taxon>Actinomycetota</taxon>
        <taxon>Actinomycetes</taxon>
        <taxon>Mycobacteriales</taxon>
        <taxon>Corynebacteriaceae</taxon>
        <taxon>Corynebacterium</taxon>
    </lineage>
</organism>
<dbReference type="InterPro" id="IPR036163">
    <property type="entry name" value="HMA_dom_sf"/>
</dbReference>
<evidence type="ECO:0000313" key="3">
    <source>
        <dbReference type="EMBL" id="RMB56682.1"/>
    </source>
</evidence>
<reference evidence="3 4" key="1">
    <citation type="submission" date="2018-10" db="EMBL/GenBank/DDBJ databases">
        <title>Corynebacterium macginleyi genome sequencing and assembly of the type strain and two clinical samples.</title>
        <authorList>
            <person name="Bernier A.-M."/>
            <person name="Bernard K."/>
        </authorList>
    </citation>
    <scope>NUCLEOTIDE SEQUENCE [LARGE SCALE GENOMIC DNA]</scope>
    <source>
        <strain evidence="3 4">NML 120205</strain>
    </source>
</reference>
<dbReference type="RefSeq" id="WP_121912380.1">
    <property type="nucleotide sequence ID" value="NZ_CP068291.1"/>
</dbReference>
<dbReference type="Proteomes" id="UP001518680">
    <property type="component" value="Unassembled WGS sequence"/>
</dbReference>
<dbReference type="GO" id="GO:0046872">
    <property type="term" value="F:metal ion binding"/>
    <property type="evidence" value="ECO:0007669"/>
    <property type="project" value="InterPro"/>
</dbReference>
<keyword evidence="5" id="KW-1185">Reference proteome</keyword>
<accession>A0A3M0GLY4</accession>
<dbReference type="CDD" id="cd00371">
    <property type="entry name" value="HMA"/>
    <property type="match status" value="1"/>
</dbReference>
<evidence type="ECO:0000259" key="1">
    <source>
        <dbReference type="PROSITE" id="PS50846"/>
    </source>
</evidence>
<dbReference type="Gene3D" id="3.30.70.100">
    <property type="match status" value="1"/>
</dbReference>
<evidence type="ECO:0000313" key="4">
    <source>
        <dbReference type="Proteomes" id="UP000270649"/>
    </source>
</evidence>
<comment type="caution">
    <text evidence="3">The sequence shown here is derived from an EMBL/GenBank/DDBJ whole genome shotgun (WGS) entry which is preliminary data.</text>
</comment>
<dbReference type="InterPro" id="IPR006121">
    <property type="entry name" value="HMA_dom"/>
</dbReference>
<name>A0A3M0GLY4_9CORY</name>
<dbReference type="SUPFAM" id="SSF55008">
    <property type="entry name" value="HMA, heavy metal-associated domain"/>
    <property type="match status" value="1"/>
</dbReference>
<dbReference type="EMBL" id="REGC01000021">
    <property type="protein sequence ID" value="RMB56682.1"/>
    <property type="molecule type" value="Genomic_DNA"/>
</dbReference>
<sequence>MATRNYTVEGMSCEHCEMSIREEVGQIAGVDTVSADHTTGAVSVSGSDFTDAQVAKAIAEAGYTLK</sequence>
<protein>
    <submittedName>
        <fullName evidence="3">Copper chaperone</fullName>
    </submittedName>
    <submittedName>
        <fullName evidence="2">Heavy-metal-associated domain-containing protein</fullName>
    </submittedName>
</protein>
<dbReference type="AlphaFoldDB" id="A0A3M0GLY4"/>
<proteinExistence type="predicted"/>
<dbReference type="Proteomes" id="UP000270649">
    <property type="component" value="Unassembled WGS sequence"/>
</dbReference>
<dbReference type="PROSITE" id="PS50846">
    <property type="entry name" value="HMA_2"/>
    <property type="match status" value="1"/>
</dbReference>
<dbReference type="GeneID" id="92747227"/>
<evidence type="ECO:0000313" key="2">
    <source>
        <dbReference type="EMBL" id="MBM0243936.1"/>
    </source>
</evidence>
<evidence type="ECO:0000313" key="5">
    <source>
        <dbReference type="Proteomes" id="UP001518680"/>
    </source>
</evidence>
<dbReference type="Pfam" id="PF00403">
    <property type="entry name" value="HMA"/>
    <property type="match status" value="1"/>
</dbReference>